<feature type="region of interest" description="Disordered" evidence="1">
    <location>
        <begin position="1"/>
        <end position="114"/>
    </location>
</feature>
<dbReference type="Proteomes" id="UP000235145">
    <property type="component" value="Unassembled WGS sequence"/>
</dbReference>
<feature type="compositionally biased region" description="Polar residues" evidence="1">
    <location>
        <begin position="68"/>
        <end position="104"/>
    </location>
</feature>
<organism evidence="2 3">
    <name type="scientific">Lactuca sativa</name>
    <name type="common">Garden lettuce</name>
    <dbReference type="NCBI Taxonomy" id="4236"/>
    <lineage>
        <taxon>Eukaryota</taxon>
        <taxon>Viridiplantae</taxon>
        <taxon>Streptophyta</taxon>
        <taxon>Embryophyta</taxon>
        <taxon>Tracheophyta</taxon>
        <taxon>Spermatophyta</taxon>
        <taxon>Magnoliopsida</taxon>
        <taxon>eudicotyledons</taxon>
        <taxon>Gunneridae</taxon>
        <taxon>Pentapetalae</taxon>
        <taxon>asterids</taxon>
        <taxon>campanulids</taxon>
        <taxon>Asterales</taxon>
        <taxon>Asteraceae</taxon>
        <taxon>Cichorioideae</taxon>
        <taxon>Cichorieae</taxon>
        <taxon>Lactucinae</taxon>
        <taxon>Lactuca</taxon>
    </lineage>
</organism>
<feature type="region of interest" description="Disordered" evidence="1">
    <location>
        <begin position="206"/>
        <end position="236"/>
    </location>
</feature>
<accession>A0A9R1XSS7</accession>
<comment type="caution">
    <text evidence="2">The sequence shown here is derived from an EMBL/GenBank/DDBJ whole genome shotgun (WGS) entry which is preliminary data.</text>
</comment>
<protein>
    <submittedName>
        <fullName evidence="2">Uncharacterized protein</fullName>
    </submittedName>
</protein>
<sequence>MNKARNKAYWNNYVSKKKQQNFSSKKSESVNRISQKPSFGDKRSMSKSSQSQKYFSKNKEHVSKTNRKFNVQTSYHDNYVKNQQSKSLVKNSKNQRFSQNNYQRNDYRSNEQKSYHRVPSQHKFLDSQTLFSRNNVHYQNRFMNRYTPHVSIRKPTRNFENLKVQGRRNESYEPDQPRKGKRFQYGKFSQEQIKDAYEKYLYVSSNQSSSLKEANPSKETKKNEDKVNVDFKSSNDYISIPLNNDVDLIDSDNTCDNP</sequence>
<feature type="compositionally biased region" description="Basic and acidic residues" evidence="1">
    <location>
        <begin position="105"/>
        <end position="114"/>
    </location>
</feature>
<proteinExistence type="predicted"/>
<feature type="compositionally biased region" description="Basic and acidic residues" evidence="1">
    <location>
        <begin position="215"/>
        <end position="229"/>
    </location>
</feature>
<evidence type="ECO:0000256" key="1">
    <source>
        <dbReference type="SAM" id="MobiDB-lite"/>
    </source>
</evidence>
<evidence type="ECO:0000313" key="2">
    <source>
        <dbReference type="EMBL" id="KAJ0218072.1"/>
    </source>
</evidence>
<evidence type="ECO:0000313" key="3">
    <source>
        <dbReference type="Proteomes" id="UP000235145"/>
    </source>
</evidence>
<dbReference type="EMBL" id="NBSK02000003">
    <property type="protein sequence ID" value="KAJ0218072.1"/>
    <property type="molecule type" value="Genomic_DNA"/>
</dbReference>
<feature type="compositionally biased region" description="Low complexity" evidence="1">
    <location>
        <begin position="46"/>
        <end position="55"/>
    </location>
</feature>
<reference evidence="2 3" key="1">
    <citation type="journal article" date="2017" name="Nat. Commun.">
        <title>Genome assembly with in vitro proximity ligation data and whole-genome triplication in lettuce.</title>
        <authorList>
            <person name="Reyes-Chin-Wo S."/>
            <person name="Wang Z."/>
            <person name="Yang X."/>
            <person name="Kozik A."/>
            <person name="Arikit S."/>
            <person name="Song C."/>
            <person name="Xia L."/>
            <person name="Froenicke L."/>
            <person name="Lavelle D.O."/>
            <person name="Truco M.J."/>
            <person name="Xia R."/>
            <person name="Zhu S."/>
            <person name="Xu C."/>
            <person name="Xu H."/>
            <person name="Xu X."/>
            <person name="Cox K."/>
            <person name="Korf I."/>
            <person name="Meyers B.C."/>
            <person name="Michelmore R.W."/>
        </authorList>
    </citation>
    <scope>NUCLEOTIDE SEQUENCE [LARGE SCALE GENOMIC DNA]</scope>
    <source>
        <strain evidence="3">cv. Salinas</strain>
        <tissue evidence="2">Seedlings</tissue>
    </source>
</reference>
<gene>
    <name evidence="2" type="ORF">LSAT_V11C300151210</name>
</gene>
<dbReference type="AlphaFoldDB" id="A0A9R1XSS7"/>
<keyword evidence="3" id="KW-1185">Reference proteome</keyword>
<name>A0A9R1XSS7_LACSA</name>